<dbReference type="AlphaFoldDB" id="A0A2J8ILX4"/>
<dbReference type="EMBL" id="NBAG03000739">
    <property type="protein sequence ID" value="PNI11508.1"/>
    <property type="molecule type" value="Genomic_DNA"/>
</dbReference>
<accession>A0A2J8ILX4</accession>
<gene>
    <name evidence="2" type="ORF">CK820_G0055281</name>
</gene>
<reference evidence="2 3" key="1">
    <citation type="submission" date="2017-12" db="EMBL/GenBank/DDBJ databases">
        <title>High-resolution comparative analysis of great ape genomes.</title>
        <authorList>
            <person name="Pollen A."/>
            <person name="Hastie A."/>
            <person name="Hormozdiari F."/>
            <person name="Dougherty M."/>
            <person name="Liu R."/>
            <person name="Chaisson M."/>
            <person name="Hoppe E."/>
            <person name="Hill C."/>
            <person name="Pang A."/>
            <person name="Hillier L."/>
            <person name="Baker C."/>
            <person name="Armstrong J."/>
            <person name="Shendure J."/>
            <person name="Paten B."/>
            <person name="Wilson R."/>
            <person name="Chao H."/>
            <person name="Schneider V."/>
            <person name="Ventura M."/>
            <person name="Kronenberg Z."/>
            <person name="Murali S."/>
            <person name="Gordon D."/>
            <person name="Cantsilieris S."/>
            <person name="Munson K."/>
            <person name="Nelson B."/>
            <person name="Raja A."/>
            <person name="Underwood J."/>
            <person name="Diekhans M."/>
            <person name="Fiddes I."/>
            <person name="Haussler D."/>
            <person name="Eichler E."/>
        </authorList>
    </citation>
    <scope>NUCLEOTIDE SEQUENCE [LARGE SCALE GENOMIC DNA]</scope>
    <source>
        <strain evidence="2">Yerkes chimp pedigree #C0471</strain>
    </source>
</reference>
<feature type="non-terminal residue" evidence="2">
    <location>
        <position position="81"/>
    </location>
</feature>
<proteinExistence type="predicted"/>
<sequence>MDGKVAVHERGPPAVSWVPEEGEKLDQEDEDQEPSSSPTSSSSLPAASRCSSWRWRWANTPAKGVSQPGGRSAPSSRALVW</sequence>
<feature type="compositionally biased region" description="Low complexity" evidence="1">
    <location>
        <begin position="34"/>
        <end position="52"/>
    </location>
</feature>
<evidence type="ECO:0000313" key="2">
    <source>
        <dbReference type="EMBL" id="PNI11508.1"/>
    </source>
</evidence>
<comment type="caution">
    <text evidence="2">The sequence shown here is derived from an EMBL/GenBank/DDBJ whole genome shotgun (WGS) entry which is preliminary data.</text>
</comment>
<evidence type="ECO:0000313" key="3">
    <source>
        <dbReference type="Proteomes" id="UP000236370"/>
    </source>
</evidence>
<name>A0A2J8ILX4_PANTR</name>
<feature type="region of interest" description="Disordered" evidence="1">
    <location>
        <begin position="1"/>
        <end position="81"/>
    </location>
</feature>
<protein>
    <submittedName>
        <fullName evidence="2">SLC6A12 isoform 15</fullName>
    </submittedName>
</protein>
<organism evidence="2 3">
    <name type="scientific">Pan troglodytes</name>
    <name type="common">Chimpanzee</name>
    <dbReference type="NCBI Taxonomy" id="9598"/>
    <lineage>
        <taxon>Eukaryota</taxon>
        <taxon>Metazoa</taxon>
        <taxon>Chordata</taxon>
        <taxon>Craniata</taxon>
        <taxon>Vertebrata</taxon>
        <taxon>Euteleostomi</taxon>
        <taxon>Mammalia</taxon>
        <taxon>Eutheria</taxon>
        <taxon>Euarchontoglires</taxon>
        <taxon>Primates</taxon>
        <taxon>Haplorrhini</taxon>
        <taxon>Catarrhini</taxon>
        <taxon>Hominidae</taxon>
        <taxon>Pan</taxon>
    </lineage>
</organism>
<dbReference type="Proteomes" id="UP000236370">
    <property type="component" value="Unassembled WGS sequence"/>
</dbReference>
<evidence type="ECO:0000256" key="1">
    <source>
        <dbReference type="SAM" id="MobiDB-lite"/>
    </source>
</evidence>
<feature type="compositionally biased region" description="Basic and acidic residues" evidence="1">
    <location>
        <begin position="1"/>
        <end position="11"/>
    </location>
</feature>